<dbReference type="Gene3D" id="3.40.50.150">
    <property type="entry name" value="Vaccinia Virus protein VP39"/>
    <property type="match status" value="1"/>
</dbReference>
<dbReference type="NCBIfam" id="NF033788">
    <property type="entry name" value="HTH_metalloreg"/>
    <property type="match status" value="1"/>
</dbReference>
<dbReference type="InterPro" id="IPR001845">
    <property type="entry name" value="HTH_ArsR_DNA-bd_dom"/>
</dbReference>
<reference evidence="2 3" key="1">
    <citation type="submission" date="2017-04" db="EMBL/GenBank/DDBJ databases">
        <authorList>
            <person name="Afonso C.L."/>
            <person name="Miller P.J."/>
            <person name="Scott M.A."/>
            <person name="Spackman E."/>
            <person name="Goraichik I."/>
            <person name="Dimitrov K.M."/>
            <person name="Suarez D.L."/>
            <person name="Swayne D.E."/>
        </authorList>
    </citation>
    <scope>NUCLEOTIDE SEQUENCE [LARGE SCALE GENOMIC DNA]</scope>
    <source>
        <strain evidence="2 3">USBA 355</strain>
    </source>
</reference>
<dbReference type="RefSeq" id="WP_085126873.1">
    <property type="nucleotide sequence ID" value="NZ_FWZX01000046.1"/>
</dbReference>
<dbReference type="PRINTS" id="PR00778">
    <property type="entry name" value="HTHARSR"/>
</dbReference>
<protein>
    <submittedName>
        <fullName evidence="2">Transcriptional regulator, ArsR family</fullName>
    </submittedName>
</protein>
<dbReference type="SMART" id="SM00418">
    <property type="entry name" value="HTH_ARSR"/>
    <property type="match status" value="1"/>
</dbReference>
<dbReference type="Proteomes" id="UP000192917">
    <property type="component" value="Unassembled WGS sequence"/>
</dbReference>
<sequence>MTNDSSLDRLLQGLRAVAEGTRLRILALCAHGELTVSDLVEILGQSQPRVSRHLKLLVEGGLLERQQEGNWAFYRLTERGPVAALARQIVDLIPDDDAEHALDLKRLEEVRAGWAVKAEAYFRHNAADWDRVRTLHVDEAKVDVALRRLIGREPVGELLDIATGTGRVLELLGDKVVGAIGIDRSLDMLKVARANVMRAGLRHCQLRHADMNRLPFQAGRFDVAVLHMALHYVEDPAAALAEAARVLRPGGRLVVVDFDEHQHSELRENHAHRWLGFSEARMARLLEQAGLVAEAPERLPGKPLTVCLWTARRPANDTLTSDGQDGRLRKEVV</sequence>
<proteinExistence type="predicted"/>
<accession>A0A1Y6CQX0</accession>
<dbReference type="SUPFAM" id="SSF53335">
    <property type="entry name" value="S-adenosyl-L-methionine-dependent methyltransferases"/>
    <property type="match status" value="1"/>
</dbReference>
<dbReference type="PANTHER" id="PTHR42912:SF93">
    <property type="entry name" value="N6-ADENOSINE-METHYLTRANSFERASE TMT1A"/>
    <property type="match status" value="1"/>
</dbReference>
<dbReference type="GO" id="GO:0008757">
    <property type="term" value="F:S-adenosylmethionine-dependent methyltransferase activity"/>
    <property type="evidence" value="ECO:0007669"/>
    <property type="project" value="InterPro"/>
</dbReference>
<dbReference type="InterPro" id="IPR011991">
    <property type="entry name" value="ArsR-like_HTH"/>
</dbReference>
<dbReference type="Pfam" id="PF08241">
    <property type="entry name" value="Methyltransf_11"/>
    <property type="match status" value="1"/>
</dbReference>
<gene>
    <name evidence="2" type="ORF">SAMN05428998_14612</name>
</gene>
<dbReference type="STRING" id="560819.SAMN05428998_14612"/>
<dbReference type="InterPro" id="IPR036390">
    <property type="entry name" value="WH_DNA-bd_sf"/>
</dbReference>
<name>A0A1Y6CQX0_9PROT</name>
<dbReference type="EMBL" id="FWZX01000046">
    <property type="protein sequence ID" value="SMF82335.1"/>
    <property type="molecule type" value="Genomic_DNA"/>
</dbReference>
<dbReference type="Pfam" id="PF01022">
    <property type="entry name" value="HTH_5"/>
    <property type="match status" value="1"/>
</dbReference>
<dbReference type="InterPro" id="IPR013216">
    <property type="entry name" value="Methyltransf_11"/>
</dbReference>
<dbReference type="GO" id="GO:0003700">
    <property type="term" value="F:DNA-binding transcription factor activity"/>
    <property type="evidence" value="ECO:0007669"/>
    <property type="project" value="InterPro"/>
</dbReference>
<dbReference type="PROSITE" id="PS50987">
    <property type="entry name" value="HTH_ARSR_2"/>
    <property type="match status" value="1"/>
</dbReference>
<evidence type="ECO:0000313" key="3">
    <source>
        <dbReference type="Proteomes" id="UP000192917"/>
    </source>
</evidence>
<dbReference type="InterPro" id="IPR050508">
    <property type="entry name" value="Methyltransf_Superfamily"/>
</dbReference>
<organism evidence="2 3">
    <name type="scientific">Tistlia consotensis USBA 355</name>
    <dbReference type="NCBI Taxonomy" id="560819"/>
    <lineage>
        <taxon>Bacteria</taxon>
        <taxon>Pseudomonadati</taxon>
        <taxon>Pseudomonadota</taxon>
        <taxon>Alphaproteobacteria</taxon>
        <taxon>Rhodospirillales</taxon>
        <taxon>Rhodovibrionaceae</taxon>
        <taxon>Tistlia</taxon>
    </lineage>
</organism>
<keyword evidence="3" id="KW-1185">Reference proteome</keyword>
<dbReference type="AlphaFoldDB" id="A0A1Y6CQX0"/>
<dbReference type="SUPFAM" id="SSF46785">
    <property type="entry name" value="Winged helix' DNA-binding domain"/>
    <property type="match status" value="1"/>
</dbReference>
<dbReference type="InterPro" id="IPR029063">
    <property type="entry name" value="SAM-dependent_MTases_sf"/>
</dbReference>
<dbReference type="CDD" id="cd02440">
    <property type="entry name" value="AdoMet_MTases"/>
    <property type="match status" value="1"/>
</dbReference>
<evidence type="ECO:0000313" key="2">
    <source>
        <dbReference type="EMBL" id="SMF82335.1"/>
    </source>
</evidence>
<evidence type="ECO:0000259" key="1">
    <source>
        <dbReference type="PROSITE" id="PS50987"/>
    </source>
</evidence>
<feature type="domain" description="HTH arsR-type" evidence="1">
    <location>
        <begin position="2"/>
        <end position="97"/>
    </location>
</feature>
<dbReference type="InterPro" id="IPR036388">
    <property type="entry name" value="WH-like_DNA-bd_sf"/>
</dbReference>
<dbReference type="CDD" id="cd00090">
    <property type="entry name" value="HTH_ARSR"/>
    <property type="match status" value="1"/>
</dbReference>
<dbReference type="PANTHER" id="PTHR42912">
    <property type="entry name" value="METHYLTRANSFERASE"/>
    <property type="match status" value="1"/>
</dbReference>
<dbReference type="Gene3D" id="1.10.10.10">
    <property type="entry name" value="Winged helix-like DNA-binding domain superfamily/Winged helix DNA-binding domain"/>
    <property type="match status" value="1"/>
</dbReference>